<evidence type="ECO:0000256" key="2">
    <source>
        <dbReference type="ARBA" id="ARBA00007012"/>
    </source>
</evidence>
<gene>
    <name evidence="11" type="primary">nad2</name>
</gene>
<dbReference type="PANTHER" id="PTHR22773">
    <property type="entry name" value="NADH DEHYDROGENASE"/>
    <property type="match status" value="1"/>
</dbReference>
<evidence type="ECO:0000256" key="8">
    <source>
        <dbReference type="ARBA" id="ARBA00049551"/>
    </source>
</evidence>
<feature type="transmembrane region" description="Helical" evidence="9">
    <location>
        <begin position="475"/>
        <end position="495"/>
    </location>
</feature>
<evidence type="ECO:0000256" key="5">
    <source>
        <dbReference type="ARBA" id="ARBA00022989"/>
    </source>
</evidence>
<dbReference type="GO" id="GO:0016020">
    <property type="term" value="C:membrane"/>
    <property type="evidence" value="ECO:0007669"/>
    <property type="project" value="UniProtKB-SubCell"/>
</dbReference>
<evidence type="ECO:0000256" key="3">
    <source>
        <dbReference type="ARBA" id="ARBA00021008"/>
    </source>
</evidence>
<feature type="domain" description="NADH:quinone oxidoreductase/Mrp antiporter transmembrane" evidence="10">
    <location>
        <begin position="186"/>
        <end position="489"/>
    </location>
</feature>
<feature type="transmembrane region" description="Helical" evidence="9">
    <location>
        <begin position="385"/>
        <end position="407"/>
    </location>
</feature>
<feature type="transmembrane region" description="Helical" evidence="9">
    <location>
        <begin position="64"/>
        <end position="82"/>
    </location>
</feature>
<feature type="transmembrane region" description="Helical" evidence="9">
    <location>
        <begin position="302"/>
        <end position="320"/>
    </location>
</feature>
<dbReference type="InterPro" id="IPR001750">
    <property type="entry name" value="ND/Mrp_TM"/>
</dbReference>
<evidence type="ECO:0000256" key="7">
    <source>
        <dbReference type="ARBA" id="ARBA00031028"/>
    </source>
</evidence>
<feature type="transmembrane region" description="Helical" evidence="9">
    <location>
        <begin position="440"/>
        <end position="463"/>
    </location>
</feature>
<reference evidence="11" key="1">
    <citation type="submission" date="2019-05" db="EMBL/GenBank/DDBJ databases">
        <title>the mitochondrial genome of Puccinia triticina.</title>
        <authorList>
            <person name="Zheng W."/>
            <person name="Li C."/>
            <person name="Shen Y."/>
            <person name="Liu N."/>
            <person name="Xing G."/>
        </authorList>
    </citation>
    <scope>NUCLEOTIDE SEQUENCE</scope>
    <source>
        <strain evidence="11">HnZU18-3</strain>
    </source>
</reference>
<feature type="transmembrane region" description="Helical" evidence="9">
    <location>
        <begin position="332"/>
        <end position="352"/>
    </location>
</feature>
<dbReference type="GO" id="GO:0008137">
    <property type="term" value="F:NADH dehydrogenase (ubiquinone) activity"/>
    <property type="evidence" value="ECO:0007669"/>
    <property type="project" value="UniProtKB-EC"/>
</dbReference>
<geneLocation type="mitochondrion" evidence="11"/>
<keyword evidence="11" id="KW-0496">Mitochondrion</keyword>
<evidence type="ECO:0000256" key="1">
    <source>
        <dbReference type="ARBA" id="ARBA00004141"/>
    </source>
</evidence>
<feature type="transmembrane region" description="Helical" evidence="9">
    <location>
        <begin position="221"/>
        <end position="242"/>
    </location>
</feature>
<evidence type="ECO:0000313" key="11">
    <source>
        <dbReference type="EMBL" id="QDG01353.1"/>
    </source>
</evidence>
<comment type="subcellular location">
    <subcellularLocation>
        <location evidence="1">Membrane</location>
        <topology evidence="1">Multi-pass membrane protein</topology>
    </subcellularLocation>
</comment>
<comment type="catalytic activity">
    <reaction evidence="8">
        <text>a ubiquinone + NADH + 5 H(+)(in) = a ubiquinol + NAD(+) + 4 H(+)(out)</text>
        <dbReference type="Rhea" id="RHEA:29091"/>
        <dbReference type="Rhea" id="RHEA-COMP:9565"/>
        <dbReference type="Rhea" id="RHEA-COMP:9566"/>
        <dbReference type="ChEBI" id="CHEBI:15378"/>
        <dbReference type="ChEBI" id="CHEBI:16389"/>
        <dbReference type="ChEBI" id="CHEBI:17976"/>
        <dbReference type="ChEBI" id="CHEBI:57540"/>
        <dbReference type="ChEBI" id="CHEBI:57945"/>
        <dbReference type="EC" id="7.1.1.2"/>
    </reaction>
</comment>
<dbReference type="Pfam" id="PF00361">
    <property type="entry name" value="Proton_antipo_M"/>
    <property type="match status" value="1"/>
</dbReference>
<organism evidence="11">
    <name type="scientific">Puccinia triticina</name>
    <dbReference type="NCBI Taxonomy" id="208348"/>
    <lineage>
        <taxon>Eukaryota</taxon>
        <taxon>Fungi</taxon>
        <taxon>Dikarya</taxon>
        <taxon>Basidiomycota</taxon>
        <taxon>Pucciniomycotina</taxon>
        <taxon>Pucciniomycetes</taxon>
        <taxon>Pucciniales</taxon>
        <taxon>Pucciniaceae</taxon>
        <taxon>Puccinia</taxon>
    </lineage>
</organism>
<dbReference type="GeneID" id="41038757"/>
<evidence type="ECO:0000256" key="9">
    <source>
        <dbReference type="SAM" id="Phobius"/>
    </source>
</evidence>
<accession>A0A513U147</accession>
<dbReference type="RefSeq" id="YP_009680279.1">
    <property type="nucleotide sequence ID" value="NC_044103.1"/>
</dbReference>
<evidence type="ECO:0000256" key="4">
    <source>
        <dbReference type="ARBA" id="ARBA00022692"/>
    </source>
</evidence>
<keyword evidence="6 9" id="KW-0472">Membrane</keyword>
<evidence type="ECO:0000259" key="10">
    <source>
        <dbReference type="Pfam" id="PF00361"/>
    </source>
</evidence>
<evidence type="ECO:0000256" key="6">
    <source>
        <dbReference type="ARBA" id="ARBA00023136"/>
    </source>
</evidence>
<protein>
    <recommendedName>
        <fullName evidence="3">NADH-ubiquinone oxidoreductase chain 2</fullName>
    </recommendedName>
    <alternativeName>
        <fullName evidence="7">NADH dehydrogenase subunit 2</fullName>
    </alternativeName>
</protein>
<comment type="similarity">
    <text evidence="2">Belongs to the complex I subunit 2 family.</text>
</comment>
<keyword evidence="5 9" id="KW-1133">Transmembrane helix</keyword>
<name>A0A513U147_9BASI</name>
<proteinExistence type="inferred from homology"/>
<sequence>MLLLGVVTFSIAIPLCSNTVNAFHYTRLAVIIFIMSGLLTIEIINIGVEDISIYCSLVFQSDRTLFMEVLLFMVGSLCLITFHPRSDSKDRGNSLSTFSEAREVFKPNVTDSFEEGSRGGRFNDVFEIGERGGEGSEGAWSIRKGVSEWGWSASDSGIKGDGDIIPKEYSLVVIFSVIGASIILSSYNLISIYLATELQSFALYIIAALSRDSLRSVQASLKYFILGAWSSAFILLGAGIIYTCTGSTSLVNISNWISSTSTGLWSNASLGLMFIYCGYIFKVSAAPFHNWAPDVYQNTPTVVTMMLMTLPKISIMTALFTLTKEFIDTKVVFILLVVAIASLVIGTVTGLVQTQLRRLLAFSTISHVGFIVLCLSLETESSNNALIFYIVQYSMSTLLIWICITAYEAGERNRMRLGGSVKWRVNYISDLRQSFSRYSIITFSIVVSLFSISGLPPLVGFIAKINVLWSSVEEGAYVMFIIAIMSSVVSASYYLKTIKIIMFDEPSQQNQEFSSRVIPQKTNNTDDSNNGTSNISPLHAFSISTCTAFLSLFILDSELLINSIELALNSF</sequence>
<keyword evidence="4 9" id="KW-0812">Transmembrane</keyword>
<feature type="transmembrane region" description="Helical" evidence="9">
    <location>
        <begin position="169"/>
        <end position="186"/>
    </location>
</feature>
<feature type="transmembrane region" description="Helical" evidence="9">
    <location>
        <begin position="262"/>
        <end position="281"/>
    </location>
</feature>
<dbReference type="EMBL" id="MN004749">
    <property type="protein sequence ID" value="QDG01353.1"/>
    <property type="molecule type" value="Genomic_DNA"/>
</dbReference>
<dbReference type="AlphaFoldDB" id="A0A513U147"/>